<proteinExistence type="predicted"/>
<sequence length="60" mass="7027">MLGFFFVTWYNGGVIENQGQDIGKKGDMERQNNEIQLEFQMTKGELAEYWLFLNVFSRTG</sequence>
<comment type="caution">
    <text evidence="1">The sequence shown here is derived from an EMBL/GenBank/DDBJ whole genome shotgun (WGS) entry which is preliminary data.</text>
</comment>
<accession>A0A829WE86</accession>
<protein>
    <submittedName>
        <fullName evidence="1">Uncharacterized protein</fullName>
    </submittedName>
</protein>
<dbReference type="EMBL" id="BJLB01000001">
    <property type="protein sequence ID" value="GEA37223.1"/>
    <property type="molecule type" value="Genomic_DNA"/>
</dbReference>
<reference evidence="1 2" key="1">
    <citation type="submission" date="2019-06" db="EMBL/GenBank/DDBJ databases">
        <title>Draft genome sequence of [Clostridium] clostridioforme NBRC 113352.</title>
        <authorList>
            <person name="Miura T."/>
            <person name="Furukawa M."/>
            <person name="Shimamura M."/>
            <person name="Ohyama Y."/>
            <person name="Yamazoe A."/>
            <person name="Kawasaki H."/>
        </authorList>
    </citation>
    <scope>NUCLEOTIDE SEQUENCE [LARGE SCALE GENOMIC DNA]</scope>
    <source>
        <strain evidence="1 2">NBRC 113352</strain>
    </source>
</reference>
<evidence type="ECO:0000313" key="2">
    <source>
        <dbReference type="Proteomes" id="UP000315200"/>
    </source>
</evidence>
<organism evidence="1 2">
    <name type="scientific">Enterocloster clostridioformis</name>
    <dbReference type="NCBI Taxonomy" id="1531"/>
    <lineage>
        <taxon>Bacteria</taxon>
        <taxon>Bacillati</taxon>
        <taxon>Bacillota</taxon>
        <taxon>Clostridia</taxon>
        <taxon>Lachnospirales</taxon>
        <taxon>Lachnospiraceae</taxon>
        <taxon>Enterocloster</taxon>
    </lineage>
</organism>
<gene>
    <name evidence="1" type="ORF">Ccl03g_29360</name>
</gene>
<name>A0A829WE86_9FIRM</name>
<evidence type="ECO:0000313" key="1">
    <source>
        <dbReference type="EMBL" id="GEA37223.1"/>
    </source>
</evidence>
<dbReference type="Proteomes" id="UP000315200">
    <property type="component" value="Unassembled WGS sequence"/>
</dbReference>
<dbReference type="AlphaFoldDB" id="A0A829WE86"/>